<dbReference type="InterPro" id="IPR042099">
    <property type="entry name" value="ANL_N_sf"/>
</dbReference>
<accession>A0A8J7WJ46</accession>
<dbReference type="PANTHER" id="PTHR43767">
    <property type="entry name" value="LONG-CHAIN-FATTY-ACID--COA LIGASE"/>
    <property type="match status" value="1"/>
</dbReference>
<sequence>MPLGSGSLLDEPALITELVKRHLGHSPRATAVECGEHRLTWRELDQRIRHVACGLRACLMRPGERFAVLSHNHPACLEALFAAALTGTTAVILNWRLPDHVIVGILRREQVKLLFVGSDFAQLLERIRPELDELDTVVMVGPPSDNPHGTDDYELWLELHETGEGMYEAAKHRPHVDDPVLQVHSGDDHEHVAFTHRALHLGVAGVTPEPGETKVVADPLFLARGMLNALHGIRHGARTVLVRT</sequence>
<proteinExistence type="predicted"/>
<name>A0A8J7WJ46_9ACTN</name>
<dbReference type="AlphaFoldDB" id="A0A8J7WJ46"/>
<dbReference type="SUPFAM" id="SSF56801">
    <property type="entry name" value="Acetyl-CoA synthetase-like"/>
    <property type="match status" value="1"/>
</dbReference>
<reference evidence="2" key="1">
    <citation type="submission" date="2021-04" db="EMBL/GenBank/DDBJ databases">
        <title>Genome based classification of Actinospica acidithermotolerans sp. nov., an actinobacterium isolated from an Indonesian hot spring.</title>
        <authorList>
            <person name="Kusuma A.B."/>
            <person name="Putra K.E."/>
            <person name="Nafisah S."/>
            <person name="Loh J."/>
            <person name="Nouioui I."/>
            <person name="Goodfellow M."/>
        </authorList>
    </citation>
    <scope>NUCLEOTIDE SEQUENCE</scope>
    <source>
        <strain evidence="2">DSM 45618</strain>
    </source>
</reference>
<comment type="caution">
    <text evidence="2">The sequence shown here is derived from an EMBL/GenBank/DDBJ whole genome shotgun (WGS) entry which is preliminary data.</text>
</comment>
<dbReference type="InterPro" id="IPR000873">
    <property type="entry name" value="AMP-dep_synth/lig_dom"/>
</dbReference>
<feature type="domain" description="AMP-dependent synthetase/ligase" evidence="1">
    <location>
        <begin position="21"/>
        <end position="141"/>
    </location>
</feature>
<dbReference type="Gene3D" id="3.40.50.12780">
    <property type="entry name" value="N-terminal domain of ligase-like"/>
    <property type="match status" value="1"/>
</dbReference>
<dbReference type="InterPro" id="IPR050237">
    <property type="entry name" value="ATP-dep_AMP-bd_enzyme"/>
</dbReference>
<gene>
    <name evidence="2" type="ORF">KGA66_09385</name>
</gene>
<keyword evidence="3" id="KW-1185">Reference proteome</keyword>
<evidence type="ECO:0000313" key="2">
    <source>
        <dbReference type="EMBL" id="MBS2963256.1"/>
    </source>
</evidence>
<organism evidence="2 3">
    <name type="scientific">Actinocrinis puniceicyclus</name>
    <dbReference type="NCBI Taxonomy" id="977794"/>
    <lineage>
        <taxon>Bacteria</taxon>
        <taxon>Bacillati</taxon>
        <taxon>Actinomycetota</taxon>
        <taxon>Actinomycetes</taxon>
        <taxon>Catenulisporales</taxon>
        <taxon>Actinospicaceae</taxon>
        <taxon>Actinocrinis</taxon>
    </lineage>
</organism>
<dbReference type="RefSeq" id="WP_211466781.1">
    <property type="nucleotide sequence ID" value="NZ_JAGSXH010000023.1"/>
</dbReference>
<dbReference type="Proteomes" id="UP000677913">
    <property type="component" value="Unassembled WGS sequence"/>
</dbReference>
<dbReference type="Pfam" id="PF00501">
    <property type="entry name" value="AMP-binding"/>
    <property type="match status" value="1"/>
</dbReference>
<evidence type="ECO:0000259" key="1">
    <source>
        <dbReference type="Pfam" id="PF00501"/>
    </source>
</evidence>
<protein>
    <submittedName>
        <fullName evidence="2">AMP-binding protein</fullName>
    </submittedName>
</protein>
<evidence type="ECO:0000313" key="3">
    <source>
        <dbReference type="Proteomes" id="UP000677913"/>
    </source>
</evidence>
<dbReference type="PANTHER" id="PTHR43767:SF1">
    <property type="entry name" value="NONRIBOSOMAL PEPTIDE SYNTHASE PES1 (EUROFUNG)-RELATED"/>
    <property type="match status" value="1"/>
</dbReference>
<dbReference type="EMBL" id="JAGSXH010000023">
    <property type="protein sequence ID" value="MBS2963256.1"/>
    <property type="molecule type" value="Genomic_DNA"/>
</dbReference>